<name>A3I1L5_9BACT</name>
<dbReference type="GO" id="GO:0022857">
    <property type="term" value="F:transmembrane transporter activity"/>
    <property type="evidence" value="ECO:0007669"/>
    <property type="project" value="TreeGrafter"/>
</dbReference>
<dbReference type="PANTHER" id="PTHR30572">
    <property type="entry name" value="MEMBRANE COMPONENT OF TRANSPORTER-RELATED"/>
    <property type="match status" value="1"/>
</dbReference>
<evidence type="ECO:0000256" key="1">
    <source>
        <dbReference type="ARBA" id="ARBA00004651"/>
    </source>
</evidence>
<feature type="transmembrane region" description="Helical" evidence="6">
    <location>
        <begin position="743"/>
        <end position="762"/>
    </location>
</feature>
<dbReference type="OrthoDB" id="5933722at2"/>
<dbReference type="Pfam" id="PF12704">
    <property type="entry name" value="MacB_PCD"/>
    <property type="match status" value="1"/>
</dbReference>
<dbReference type="HOGENOM" id="CLU_008713_1_0_10"/>
<feature type="domain" description="ABC3 transporter permease C-terminal" evidence="7">
    <location>
        <begin position="694"/>
        <end position="807"/>
    </location>
</feature>
<feature type="transmembrane region" description="Helical" evidence="6">
    <location>
        <begin position="21"/>
        <end position="41"/>
    </location>
</feature>
<gene>
    <name evidence="9" type="ORF">ALPR1_08653</name>
</gene>
<dbReference type="EMBL" id="CM001023">
    <property type="protein sequence ID" value="EAZ79681.1"/>
    <property type="molecule type" value="Genomic_DNA"/>
</dbReference>
<dbReference type="EMBL" id="AAXU02000001">
    <property type="protein sequence ID" value="EAZ79681.1"/>
    <property type="molecule type" value="Genomic_DNA"/>
</dbReference>
<dbReference type="Proteomes" id="UP000003919">
    <property type="component" value="Chromosome"/>
</dbReference>
<proteinExistence type="predicted"/>
<dbReference type="Pfam" id="PF02687">
    <property type="entry name" value="FtsX"/>
    <property type="match status" value="2"/>
</dbReference>
<dbReference type="RefSeq" id="WP_008199865.1">
    <property type="nucleotide sequence ID" value="NZ_CM001023.1"/>
</dbReference>
<feature type="transmembrane region" description="Helical" evidence="6">
    <location>
        <begin position="332"/>
        <end position="359"/>
    </location>
</feature>
<feature type="transmembrane region" description="Helical" evidence="6">
    <location>
        <begin position="425"/>
        <end position="446"/>
    </location>
</feature>
<dbReference type="GO" id="GO:0005886">
    <property type="term" value="C:plasma membrane"/>
    <property type="evidence" value="ECO:0007669"/>
    <property type="project" value="UniProtKB-SubCell"/>
</dbReference>
<dbReference type="InterPro" id="IPR050250">
    <property type="entry name" value="Macrolide_Exporter_MacB"/>
</dbReference>
<evidence type="ECO:0000313" key="10">
    <source>
        <dbReference type="Proteomes" id="UP000003919"/>
    </source>
</evidence>
<feature type="transmembrane region" description="Helical" evidence="6">
    <location>
        <begin position="285"/>
        <end position="311"/>
    </location>
</feature>
<evidence type="ECO:0000259" key="7">
    <source>
        <dbReference type="Pfam" id="PF02687"/>
    </source>
</evidence>
<dbReference type="AlphaFoldDB" id="A3I1L5"/>
<accession>A3I1L5</accession>
<dbReference type="STRING" id="388413.ALPR1_08653"/>
<evidence type="ECO:0000256" key="3">
    <source>
        <dbReference type="ARBA" id="ARBA00022692"/>
    </source>
</evidence>
<feature type="domain" description="MacB-like periplasmic core" evidence="8">
    <location>
        <begin position="20"/>
        <end position="242"/>
    </location>
</feature>
<keyword evidence="3 6" id="KW-0812">Transmembrane</keyword>
<reference evidence="9 10" key="1">
    <citation type="journal article" date="2011" name="J. Bacteriol.">
        <title>Complete genome sequence of Algoriphagus sp. PR1, bacterial prey of a colony-forming choanoflagellate.</title>
        <authorList>
            <person name="Alegado R.A."/>
            <person name="Ferriera S."/>
            <person name="Nusbaum C."/>
            <person name="Young S.K."/>
            <person name="Zeng Q."/>
            <person name="Imamovic A."/>
            <person name="Fairclough S.R."/>
            <person name="King N."/>
        </authorList>
    </citation>
    <scope>NUCLEOTIDE SEQUENCE [LARGE SCALE GENOMIC DNA]</scope>
    <source>
        <strain evidence="9 10">PR1</strain>
    </source>
</reference>
<dbReference type="PANTHER" id="PTHR30572:SF18">
    <property type="entry name" value="ABC-TYPE MACROLIDE FAMILY EXPORT SYSTEM PERMEASE COMPONENT 2"/>
    <property type="match status" value="1"/>
</dbReference>
<keyword evidence="4 6" id="KW-1133">Transmembrane helix</keyword>
<organism evidence="9 10">
    <name type="scientific">Algoriphagus machipongonensis</name>
    <dbReference type="NCBI Taxonomy" id="388413"/>
    <lineage>
        <taxon>Bacteria</taxon>
        <taxon>Pseudomonadati</taxon>
        <taxon>Bacteroidota</taxon>
        <taxon>Cytophagia</taxon>
        <taxon>Cytophagales</taxon>
        <taxon>Cyclobacteriaceae</taxon>
        <taxon>Algoriphagus</taxon>
    </lineage>
</organism>
<keyword evidence="5 6" id="KW-0472">Membrane</keyword>
<feature type="transmembrane region" description="Helical" evidence="6">
    <location>
        <begin position="379"/>
        <end position="404"/>
    </location>
</feature>
<sequence>MLKNYFKIALRNLSKNKLHTGINLIGLSLGLGVSILIFFFVQFELNFDKFHSNSENTFRIKRFEVFEGELRSSFSTPIVSAPVFKEEFPQIQKITRFIGGVAQAYLDEENTQSQEFLTVSPDFLEIFDFKLLQGDKSSVLNDKYGIVITEETSKRYFGDSNPIGKSIRLRVAETYEEYQVQGVLEDIPTNSSIQFEMLLNDENLDFLVEERSRNSWYNVFGETYVTLANASQEQDVESGMEALMKKVLGEDYEEGEYYFTLEPIAGMHLSDDPITGMVETTRPKLLWILSTIAILILLIASINFTTMAIGRAMTRAKEVGVRKTMGADFGQLVFQFLTEAFLTTMASLVVGVILAEVLLPTFNELFEKNLNLVYGINQILILIGLVIFITLLAGAYPAFFLSGLKPIKVLKGTLSIHFGKQGLRKGLVAFQFFISFLLVASTLIMVHQMNTIRNYDLGFDQNMVVIVDVPEIPSTSFVKTINDSFKQAELYRQSLSARSEVQSAGITIATYGDDAFWDAGFPLEEGKQFQFKVNFVGGDYVKTLGFDLVEGRDFNPDQGADSSAFVINEKFAEAMGWDDPTAEMMPSTRFNSHEIVGVVKDFNHASLYRDIEPVLFAKSPEAVFSGINSLSINSATNPKVVVKGSGMDFDSFRALLESEWEKVFPSEAFSFSFLDETVEAQYRADERLGKMVFFAAGIAILIAAMGLFALAALSISGRTKEIGIRKVLGASSWSISWMFNKEFLVITVIGILIALPLSFYVMQSWIEQFAVKEWPSWLNFTLLAISGIGFTLLIVSAQSYYASQMNPVKTLKDE</sequence>
<evidence type="ECO:0000259" key="8">
    <source>
        <dbReference type="Pfam" id="PF12704"/>
    </source>
</evidence>
<feature type="transmembrane region" description="Helical" evidence="6">
    <location>
        <begin position="774"/>
        <end position="795"/>
    </location>
</feature>
<evidence type="ECO:0000256" key="5">
    <source>
        <dbReference type="ARBA" id="ARBA00023136"/>
    </source>
</evidence>
<evidence type="ECO:0000313" key="9">
    <source>
        <dbReference type="EMBL" id="EAZ79681.1"/>
    </source>
</evidence>
<keyword evidence="2" id="KW-1003">Cell membrane</keyword>
<evidence type="ECO:0000256" key="6">
    <source>
        <dbReference type="SAM" id="Phobius"/>
    </source>
</evidence>
<evidence type="ECO:0000256" key="4">
    <source>
        <dbReference type="ARBA" id="ARBA00022989"/>
    </source>
</evidence>
<dbReference type="InterPro" id="IPR003838">
    <property type="entry name" value="ABC3_permease_C"/>
</dbReference>
<comment type="caution">
    <text evidence="9">The sequence shown here is derived from an EMBL/GenBank/DDBJ whole genome shotgun (WGS) entry which is preliminary data.</text>
</comment>
<comment type="subcellular location">
    <subcellularLocation>
        <location evidence="1">Cell membrane</location>
        <topology evidence="1">Multi-pass membrane protein</topology>
    </subcellularLocation>
</comment>
<protein>
    <submittedName>
        <fullName evidence="9">FtsX-related transmembrane transport protein</fullName>
    </submittedName>
</protein>
<dbReference type="eggNOG" id="COG0577">
    <property type="taxonomic scope" value="Bacteria"/>
</dbReference>
<feature type="transmembrane region" description="Helical" evidence="6">
    <location>
        <begin position="691"/>
        <end position="715"/>
    </location>
</feature>
<feature type="domain" description="ABC3 transporter permease C-terminal" evidence="7">
    <location>
        <begin position="291"/>
        <end position="404"/>
    </location>
</feature>
<dbReference type="InterPro" id="IPR025857">
    <property type="entry name" value="MacB_PCD"/>
</dbReference>
<keyword evidence="10" id="KW-1185">Reference proteome</keyword>
<evidence type="ECO:0000256" key="2">
    <source>
        <dbReference type="ARBA" id="ARBA00022475"/>
    </source>
</evidence>